<organism evidence="2 3">
    <name type="scientific">Devosia soli</name>
    <dbReference type="NCBI Taxonomy" id="361041"/>
    <lineage>
        <taxon>Bacteria</taxon>
        <taxon>Pseudomonadati</taxon>
        <taxon>Pseudomonadota</taxon>
        <taxon>Alphaproteobacteria</taxon>
        <taxon>Hyphomicrobiales</taxon>
        <taxon>Devosiaceae</taxon>
        <taxon>Devosia</taxon>
    </lineage>
</organism>
<dbReference type="CDD" id="cd06587">
    <property type="entry name" value="VOC"/>
    <property type="match status" value="1"/>
</dbReference>
<dbReference type="SUPFAM" id="SSF54593">
    <property type="entry name" value="Glyoxalase/Bleomycin resistance protein/Dihydroxybiphenyl dioxygenase"/>
    <property type="match status" value="1"/>
</dbReference>
<dbReference type="PATRIC" id="fig|361041.3.peg.2720"/>
<dbReference type="STRING" id="361041.VW35_16590"/>
<dbReference type="InterPro" id="IPR004360">
    <property type="entry name" value="Glyas_Fos-R_dOase_dom"/>
</dbReference>
<dbReference type="Proteomes" id="UP000033514">
    <property type="component" value="Unassembled WGS sequence"/>
</dbReference>
<evidence type="ECO:0000313" key="2">
    <source>
        <dbReference type="EMBL" id="KKB76740.1"/>
    </source>
</evidence>
<accession>A0A0F5L3F1</accession>
<gene>
    <name evidence="2" type="ORF">VW35_16590</name>
</gene>
<sequence>MAVQGVYAGMVVADLDRARAWYQKLIGRAVDDKPIPGMVQWRDIGGAGLQLWEDAQAAGKSMMTIVTPDLATEIERLAGQGIEAVNLASGSFGKVAQVFDPDGNRVALAEPPPGFK</sequence>
<dbReference type="AlphaFoldDB" id="A0A0F5L3F1"/>
<dbReference type="EMBL" id="LAJG01000042">
    <property type="protein sequence ID" value="KKB76740.1"/>
    <property type="molecule type" value="Genomic_DNA"/>
</dbReference>
<evidence type="ECO:0000313" key="3">
    <source>
        <dbReference type="Proteomes" id="UP000033514"/>
    </source>
</evidence>
<dbReference type="PROSITE" id="PS51819">
    <property type="entry name" value="VOC"/>
    <property type="match status" value="1"/>
</dbReference>
<dbReference type="Gene3D" id="3.10.180.10">
    <property type="entry name" value="2,3-Dihydroxybiphenyl 1,2-Dioxygenase, domain 1"/>
    <property type="match status" value="1"/>
</dbReference>
<dbReference type="InterPro" id="IPR037523">
    <property type="entry name" value="VOC_core"/>
</dbReference>
<keyword evidence="3" id="KW-1185">Reference proteome</keyword>
<dbReference type="Pfam" id="PF00903">
    <property type="entry name" value="Glyoxalase"/>
    <property type="match status" value="1"/>
</dbReference>
<comment type="caution">
    <text evidence="2">The sequence shown here is derived from an EMBL/GenBank/DDBJ whole genome shotgun (WGS) entry which is preliminary data.</text>
</comment>
<evidence type="ECO:0000259" key="1">
    <source>
        <dbReference type="PROSITE" id="PS51819"/>
    </source>
</evidence>
<dbReference type="InterPro" id="IPR029068">
    <property type="entry name" value="Glyas_Bleomycin-R_OHBP_Dase"/>
</dbReference>
<feature type="domain" description="VOC" evidence="1">
    <location>
        <begin position="4"/>
        <end position="111"/>
    </location>
</feature>
<name>A0A0F5L3F1_9HYPH</name>
<reference evidence="2 3" key="1">
    <citation type="submission" date="2015-03" db="EMBL/GenBank/DDBJ databases">
        <authorList>
            <person name="Hassan Y.I."/>
            <person name="Lepp D."/>
            <person name="Zhou T."/>
        </authorList>
    </citation>
    <scope>NUCLEOTIDE SEQUENCE [LARGE SCALE GENOMIC DNA]</scope>
    <source>
        <strain evidence="2 3">GH2-10</strain>
    </source>
</reference>
<proteinExistence type="predicted"/>
<protein>
    <recommendedName>
        <fullName evidence="1">VOC domain-containing protein</fullName>
    </recommendedName>
</protein>